<dbReference type="Pfam" id="PF16811">
    <property type="entry name" value="TAtT"/>
    <property type="match status" value="1"/>
</dbReference>
<dbReference type="InterPro" id="IPR031823">
    <property type="entry name" value="TatT"/>
</dbReference>
<evidence type="ECO:0000313" key="3">
    <source>
        <dbReference type="Proteomes" id="UP001366166"/>
    </source>
</evidence>
<evidence type="ECO:0008006" key="4">
    <source>
        <dbReference type="Google" id="ProtNLM"/>
    </source>
</evidence>
<feature type="signal peptide" evidence="1">
    <location>
        <begin position="1"/>
        <end position="27"/>
    </location>
</feature>
<keyword evidence="3" id="KW-1185">Reference proteome</keyword>
<dbReference type="KEGG" id="dmp:FAK_37150"/>
<evidence type="ECO:0000313" key="2">
    <source>
        <dbReference type="EMBL" id="BEQ16649.1"/>
    </source>
</evidence>
<name>A0AAU9ENK5_9BACT</name>
<dbReference type="AlphaFoldDB" id="A0AAU9ENK5"/>
<dbReference type="Proteomes" id="UP001366166">
    <property type="component" value="Chromosome"/>
</dbReference>
<dbReference type="EMBL" id="AP028679">
    <property type="protein sequence ID" value="BEQ16649.1"/>
    <property type="molecule type" value="Genomic_DNA"/>
</dbReference>
<proteinExistence type="predicted"/>
<evidence type="ECO:0000256" key="1">
    <source>
        <dbReference type="SAM" id="SignalP"/>
    </source>
</evidence>
<sequence length="250" mass="27234">MTSALRKLFAAAALALLCLALAGAAYAATTAELIAQGDALYAQRADLAKAKQAAGLYEQALKADPKSEAAAWKLSRTQYWVGMHAPKEQKLAIFQSGVDAAKQAIAINPKSLPGHYWLGVNYGVYGSAKGIMESLSLVDPIKNEMAAVIELDPNYEAGGPYRVLGRLYYKLPGLFGGDNEKAIEYLQTAVKKGPHRYINQIYLAEVYFDEDKGHEANQLLQAVINGPVEPDYGPEDAEWKAQAKKMLERK</sequence>
<dbReference type="Gene3D" id="1.25.40.10">
    <property type="entry name" value="Tetratricopeptide repeat domain"/>
    <property type="match status" value="2"/>
</dbReference>
<feature type="chain" id="PRO_5043695223" description="Tetratricopeptide repeat protein" evidence="1">
    <location>
        <begin position="28"/>
        <end position="250"/>
    </location>
</feature>
<gene>
    <name evidence="2" type="ORF">FAK_37150</name>
</gene>
<dbReference type="RefSeq" id="WP_338602781.1">
    <property type="nucleotide sequence ID" value="NZ_AP028679.1"/>
</dbReference>
<protein>
    <recommendedName>
        <fullName evidence="4">Tetratricopeptide repeat protein</fullName>
    </recommendedName>
</protein>
<organism evidence="2 3">
    <name type="scientific">Desulfoferula mesophila</name>
    <dbReference type="NCBI Taxonomy" id="3058419"/>
    <lineage>
        <taxon>Bacteria</taxon>
        <taxon>Pseudomonadati</taxon>
        <taxon>Thermodesulfobacteriota</taxon>
        <taxon>Desulfarculia</taxon>
        <taxon>Desulfarculales</taxon>
        <taxon>Desulfarculaceae</taxon>
        <taxon>Desulfoferula</taxon>
    </lineage>
</organism>
<reference evidence="3" key="1">
    <citation type="journal article" date="2023" name="Arch. Microbiol.">
        <title>Desulfoferula mesophilus gen. nov. sp. nov., a mesophilic sulfate-reducing bacterium isolated from a brackish lake sediment.</title>
        <authorList>
            <person name="Watanabe T."/>
            <person name="Yabe T."/>
            <person name="Tsuji J.M."/>
            <person name="Fukui M."/>
        </authorList>
    </citation>
    <scope>NUCLEOTIDE SEQUENCE [LARGE SCALE GENOMIC DNA]</scope>
    <source>
        <strain evidence="3">12FAK</strain>
    </source>
</reference>
<dbReference type="InterPro" id="IPR011990">
    <property type="entry name" value="TPR-like_helical_dom_sf"/>
</dbReference>
<dbReference type="SUPFAM" id="SSF48452">
    <property type="entry name" value="TPR-like"/>
    <property type="match status" value="1"/>
</dbReference>
<accession>A0AAU9ENK5</accession>
<keyword evidence="1" id="KW-0732">Signal</keyword>